<name>A0A8C5IAZ1_JUNHY</name>
<dbReference type="AlphaFoldDB" id="A0A8C5IAZ1"/>
<evidence type="ECO:0000256" key="1">
    <source>
        <dbReference type="ARBA" id="ARBA00022598"/>
    </source>
</evidence>
<sequence>HGRIPRRAQAELAAVPQEKKIFTVHGPYPVIRQLLRARGWVERKLPLNHKQLKQQPADQSKQQPDRGASGGDDELGEAVLNPPGGAQPSLGTAEPLMGAPWLTPARSLPQSFLVQDQVPNFLWTIRLSSVDRELLARIEVVNRYPRLAALCTKVGGLCQSLQNLSWFEQVDFNTFFPRCYRLGFKDEKEAFIGEPEAAALLSPLMLQSSLVLCRTG</sequence>
<evidence type="ECO:0008006" key="7">
    <source>
        <dbReference type="Google" id="ProtNLM"/>
    </source>
</evidence>
<dbReference type="GO" id="GO:0005524">
    <property type="term" value="F:ATP binding"/>
    <property type="evidence" value="ECO:0007669"/>
    <property type="project" value="UniProtKB-KW"/>
</dbReference>
<evidence type="ECO:0000256" key="3">
    <source>
        <dbReference type="ARBA" id="ARBA00022840"/>
    </source>
</evidence>
<keyword evidence="6" id="KW-1185">Reference proteome</keyword>
<dbReference type="OMA" id="WLGMMPP"/>
<organism evidence="5 6">
    <name type="scientific">Junco hyemalis</name>
    <name type="common">Dark-eyed junco</name>
    <dbReference type="NCBI Taxonomy" id="40217"/>
    <lineage>
        <taxon>Eukaryota</taxon>
        <taxon>Metazoa</taxon>
        <taxon>Chordata</taxon>
        <taxon>Craniata</taxon>
        <taxon>Vertebrata</taxon>
        <taxon>Euteleostomi</taxon>
        <taxon>Archelosauria</taxon>
        <taxon>Archosauria</taxon>
        <taxon>Dinosauria</taxon>
        <taxon>Saurischia</taxon>
        <taxon>Theropoda</taxon>
        <taxon>Coelurosauria</taxon>
        <taxon>Aves</taxon>
        <taxon>Neognathae</taxon>
        <taxon>Neoaves</taxon>
        <taxon>Telluraves</taxon>
        <taxon>Australaves</taxon>
        <taxon>Passeriformes</taxon>
        <taxon>Passerellidae</taxon>
        <taxon>Junco</taxon>
    </lineage>
</organism>
<keyword evidence="3" id="KW-0067">ATP-binding</keyword>
<dbReference type="GO" id="GO:0003341">
    <property type="term" value="P:cilium movement"/>
    <property type="evidence" value="ECO:0007669"/>
    <property type="project" value="TreeGrafter"/>
</dbReference>
<proteinExistence type="predicted"/>
<evidence type="ECO:0000313" key="6">
    <source>
        <dbReference type="Proteomes" id="UP000694408"/>
    </source>
</evidence>
<dbReference type="GO" id="GO:0005930">
    <property type="term" value="C:axoneme"/>
    <property type="evidence" value="ECO:0007669"/>
    <property type="project" value="TreeGrafter"/>
</dbReference>
<reference evidence="5" key="2">
    <citation type="submission" date="2025-09" db="UniProtKB">
        <authorList>
            <consortium name="Ensembl"/>
        </authorList>
    </citation>
    <scope>IDENTIFICATION</scope>
</reference>
<accession>A0A8C5IAZ1</accession>
<dbReference type="GO" id="GO:0070736">
    <property type="term" value="F:protein-glycine ligase activity, initiating"/>
    <property type="evidence" value="ECO:0007669"/>
    <property type="project" value="TreeGrafter"/>
</dbReference>
<dbReference type="GO" id="GO:0060271">
    <property type="term" value="P:cilium assembly"/>
    <property type="evidence" value="ECO:0007669"/>
    <property type="project" value="TreeGrafter"/>
</dbReference>
<dbReference type="GO" id="GO:0015630">
    <property type="term" value="C:microtubule cytoskeleton"/>
    <property type="evidence" value="ECO:0007669"/>
    <property type="project" value="TreeGrafter"/>
</dbReference>
<feature type="region of interest" description="Disordered" evidence="4">
    <location>
        <begin position="49"/>
        <end position="95"/>
    </location>
</feature>
<dbReference type="Ensembl" id="ENSJHYT00000000919.1">
    <property type="protein sequence ID" value="ENSJHYP00000000718.1"/>
    <property type="gene ID" value="ENSJHYG00000000657.1"/>
</dbReference>
<evidence type="ECO:0000256" key="4">
    <source>
        <dbReference type="SAM" id="MobiDB-lite"/>
    </source>
</evidence>
<reference evidence="5" key="1">
    <citation type="submission" date="2025-08" db="UniProtKB">
        <authorList>
            <consortium name="Ensembl"/>
        </authorList>
    </citation>
    <scope>IDENTIFICATION</scope>
</reference>
<keyword evidence="1" id="KW-0436">Ligase</keyword>
<protein>
    <recommendedName>
        <fullName evidence="7">TTLL3 monoglycylase</fullName>
    </recommendedName>
</protein>
<dbReference type="Proteomes" id="UP000694408">
    <property type="component" value="Unplaced"/>
</dbReference>
<evidence type="ECO:0000256" key="2">
    <source>
        <dbReference type="ARBA" id="ARBA00022741"/>
    </source>
</evidence>
<dbReference type="PANTHER" id="PTHR45870">
    <property type="entry name" value="TUBULIN MONOGLYCYLASE TTLL3"/>
    <property type="match status" value="1"/>
</dbReference>
<evidence type="ECO:0000313" key="5">
    <source>
        <dbReference type="Ensembl" id="ENSJHYP00000000718.1"/>
    </source>
</evidence>
<keyword evidence="2" id="KW-0547">Nucleotide-binding</keyword>
<dbReference type="InterPro" id="IPR051437">
    <property type="entry name" value="TTLL_monoglycylase"/>
</dbReference>
<feature type="compositionally biased region" description="Polar residues" evidence="4">
    <location>
        <begin position="53"/>
        <end position="62"/>
    </location>
</feature>
<dbReference type="PANTHER" id="PTHR45870:SF7">
    <property type="entry name" value="TUBULIN MONOGLYCYLASE TTLL3-LIKE ISOFORM X2"/>
    <property type="match status" value="1"/>
</dbReference>